<proteinExistence type="predicted"/>
<sequence>MVEERSKRALPARHSFLTEAVSSVLDSQSKVQLPQVDSRTVLKLDQDTSYCTIHGESTPPLQTSSDTQPIFRILPQRRPTKTKNSIPLSDDYYIARHRKHEMEEKKQKKSRKRTQQQLVERLKTLDKSTLASIVSSLRSVNNSNPQLPSSSSTYISMTTNELERLHQTLLQDAREQMYRYEQLGLGRKRGQGFAASTTQSRISSTKMETDYHPSPATVTSKTKNHRASEENVALESSKSTPPQPKSPPPSPPSPPSPPTSTSSCSASPYTKKAIPSAPSNSSPLPSSSSSSSSSVTTTTTTTTTSTKPSSRLESHESNTRESILTNCHCLWGKIPAMDEIEFKLPDDVFGDLMLKRTTDSSRRRRLA</sequence>
<comment type="caution">
    <text evidence="2">The sequence shown here is derived from an EMBL/GenBank/DDBJ whole genome shotgun (WGS) entry which is preliminary data.</text>
</comment>
<evidence type="ECO:0000313" key="3">
    <source>
        <dbReference type="Proteomes" id="UP000193560"/>
    </source>
</evidence>
<keyword evidence="3" id="KW-1185">Reference proteome</keyword>
<feature type="compositionally biased region" description="Polar residues" evidence="1">
    <location>
        <begin position="194"/>
        <end position="206"/>
    </location>
</feature>
<reference evidence="2 3" key="1">
    <citation type="submission" date="2016-07" db="EMBL/GenBank/DDBJ databases">
        <title>Pervasive Adenine N6-methylation of Active Genes in Fungi.</title>
        <authorList>
            <consortium name="DOE Joint Genome Institute"/>
            <person name="Mondo S.J."/>
            <person name="Dannebaum R.O."/>
            <person name="Kuo R.C."/>
            <person name="Labutti K."/>
            <person name="Haridas S."/>
            <person name="Kuo A."/>
            <person name="Salamov A."/>
            <person name="Ahrendt S.R."/>
            <person name="Lipzen A."/>
            <person name="Sullivan W."/>
            <person name="Andreopoulos W.B."/>
            <person name="Clum A."/>
            <person name="Lindquist E."/>
            <person name="Daum C."/>
            <person name="Ramamoorthy G.K."/>
            <person name="Gryganskyi A."/>
            <person name="Culley D."/>
            <person name="Magnuson J.K."/>
            <person name="James T.Y."/>
            <person name="O'Malley M.A."/>
            <person name="Stajich J.E."/>
            <person name="Spatafora J.W."/>
            <person name="Visel A."/>
            <person name="Grigoriev I.V."/>
        </authorList>
    </citation>
    <scope>NUCLEOTIDE SEQUENCE [LARGE SCALE GENOMIC DNA]</scope>
    <source>
        <strain evidence="2 3">NRRL 1336</strain>
    </source>
</reference>
<name>A0A1X2INB6_9FUNG</name>
<evidence type="ECO:0000313" key="2">
    <source>
        <dbReference type="EMBL" id="ORZ19517.1"/>
    </source>
</evidence>
<dbReference type="Proteomes" id="UP000193560">
    <property type="component" value="Unassembled WGS sequence"/>
</dbReference>
<accession>A0A1X2INB6</accession>
<dbReference type="STRING" id="90262.A0A1X2INB6"/>
<evidence type="ECO:0000256" key="1">
    <source>
        <dbReference type="SAM" id="MobiDB-lite"/>
    </source>
</evidence>
<feature type="compositionally biased region" description="Low complexity" evidence="1">
    <location>
        <begin position="259"/>
        <end position="268"/>
    </location>
</feature>
<protein>
    <recommendedName>
        <fullName evidence="4">Something about silencing protein 4 domain-containing protein</fullName>
    </recommendedName>
</protein>
<dbReference type="EMBL" id="MCGE01000007">
    <property type="protein sequence ID" value="ORZ19517.1"/>
    <property type="molecule type" value="Genomic_DNA"/>
</dbReference>
<dbReference type="AlphaFoldDB" id="A0A1X2INB6"/>
<feature type="compositionally biased region" description="Low complexity" evidence="1">
    <location>
        <begin position="275"/>
        <end position="309"/>
    </location>
</feature>
<feature type="compositionally biased region" description="Pro residues" evidence="1">
    <location>
        <begin position="241"/>
        <end position="258"/>
    </location>
</feature>
<gene>
    <name evidence="2" type="ORF">BCR42DRAFT_409945</name>
</gene>
<evidence type="ECO:0008006" key="4">
    <source>
        <dbReference type="Google" id="ProtNLM"/>
    </source>
</evidence>
<dbReference type="OrthoDB" id="2555515at2759"/>
<feature type="region of interest" description="Disordered" evidence="1">
    <location>
        <begin position="188"/>
        <end position="321"/>
    </location>
</feature>
<feature type="compositionally biased region" description="Basic and acidic residues" evidence="1">
    <location>
        <begin position="310"/>
        <end position="319"/>
    </location>
</feature>
<organism evidence="2 3">
    <name type="scientific">Absidia repens</name>
    <dbReference type="NCBI Taxonomy" id="90262"/>
    <lineage>
        <taxon>Eukaryota</taxon>
        <taxon>Fungi</taxon>
        <taxon>Fungi incertae sedis</taxon>
        <taxon>Mucoromycota</taxon>
        <taxon>Mucoromycotina</taxon>
        <taxon>Mucoromycetes</taxon>
        <taxon>Mucorales</taxon>
        <taxon>Cunninghamellaceae</taxon>
        <taxon>Absidia</taxon>
    </lineage>
</organism>